<gene>
    <name evidence="2" type="ORF">N7G274_004036</name>
</gene>
<proteinExistence type="predicted"/>
<comment type="caution">
    <text evidence="2">The sequence shown here is derived from an EMBL/GenBank/DDBJ whole genome shotgun (WGS) entry which is preliminary data.</text>
</comment>
<evidence type="ECO:0000256" key="1">
    <source>
        <dbReference type="SAM" id="MobiDB-lite"/>
    </source>
</evidence>
<name>A0ABR4AD38_9LECA</name>
<accession>A0ABR4AD38</accession>
<evidence type="ECO:0000313" key="2">
    <source>
        <dbReference type="EMBL" id="KAL2042978.1"/>
    </source>
</evidence>
<dbReference type="EMBL" id="JBEFKJ010000012">
    <property type="protein sequence ID" value="KAL2042978.1"/>
    <property type="molecule type" value="Genomic_DNA"/>
</dbReference>
<dbReference type="Proteomes" id="UP001590950">
    <property type="component" value="Unassembled WGS sequence"/>
</dbReference>
<sequence length="240" mass="26714">MLVEADYGNSGEWRGYYGWLGADLGFTFETIAYTGVWDPALVRYVSQSVVGAEGQEHVPEPGTKPREHICGELLTEATKKSCKRANESAEIGSVVIKKEPSHSEVRRATVRQKRIEHERNEQRWRPYTPPLSSLDIVKNFCWPPQYKSPPTSRHKELRIRSATKRQAAGAASVALPNLRDGSSSLEFISAGPASASPGTRRSTRSNCSIGFMGDHMLTFNTPPKKPKKKRTKPQTPCHPL</sequence>
<protein>
    <submittedName>
        <fullName evidence="2">Uncharacterized protein</fullName>
    </submittedName>
</protein>
<evidence type="ECO:0000313" key="3">
    <source>
        <dbReference type="Proteomes" id="UP001590950"/>
    </source>
</evidence>
<feature type="compositionally biased region" description="Polar residues" evidence="1">
    <location>
        <begin position="196"/>
        <end position="208"/>
    </location>
</feature>
<feature type="region of interest" description="Disordered" evidence="1">
    <location>
        <begin position="189"/>
        <end position="240"/>
    </location>
</feature>
<reference evidence="2 3" key="1">
    <citation type="submission" date="2024-09" db="EMBL/GenBank/DDBJ databases">
        <title>Rethinking Asexuality: The Enigmatic Case of Functional Sexual Genes in Lepraria (Stereocaulaceae).</title>
        <authorList>
            <person name="Doellman M."/>
            <person name="Sun Y."/>
            <person name="Barcenas-Pena A."/>
            <person name="Lumbsch H.T."/>
            <person name="Grewe F."/>
        </authorList>
    </citation>
    <scope>NUCLEOTIDE SEQUENCE [LARGE SCALE GENOMIC DNA]</scope>
    <source>
        <strain evidence="2 3">Mercado 3170</strain>
    </source>
</reference>
<organism evidence="2 3">
    <name type="scientific">Stereocaulon virgatum</name>
    <dbReference type="NCBI Taxonomy" id="373712"/>
    <lineage>
        <taxon>Eukaryota</taxon>
        <taxon>Fungi</taxon>
        <taxon>Dikarya</taxon>
        <taxon>Ascomycota</taxon>
        <taxon>Pezizomycotina</taxon>
        <taxon>Lecanoromycetes</taxon>
        <taxon>OSLEUM clade</taxon>
        <taxon>Lecanoromycetidae</taxon>
        <taxon>Lecanorales</taxon>
        <taxon>Lecanorineae</taxon>
        <taxon>Stereocaulaceae</taxon>
        <taxon>Stereocaulon</taxon>
    </lineage>
</organism>
<keyword evidence="3" id="KW-1185">Reference proteome</keyword>